<reference evidence="3 4" key="1">
    <citation type="journal article" date="2019" name="Sci. Rep.">
        <title>Orb-weaving spider Araneus ventricosus genome elucidates the spidroin gene catalogue.</title>
        <authorList>
            <person name="Kono N."/>
            <person name="Nakamura H."/>
            <person name="Ohtoshi R."/>
            <person name="Moran D.A.P."/>
            <person name="Shinohara A."/>
            <person name="Yoshida Y."/>
            <person name="Fujiwara M."/>
            <person name="Mori M."/>
            <person name="Tomita M."/>
            <person name="Arakawa K."/>
        </authorList>
    </citation>
    <scope>NUCLEOTIDE SEQUENCE [LARGE SCALE GENOMIC DNA]</scope>
</reference>
<proteinExistence type="predicted"/>
<dbReference type="PANTHER" id="PTHR33064:SF37">
    <property type="entry name" value="RIBONUCLEASE H"/>
    <property type="match status" value="1"/>
</dbReference>
<accession>A0A4Y2L150</accession>
<dbReference type="InterPro" id="IPR041577">
    <property type="entry name" value="RT_RNaseH_2"/>
</dbReference>
<dbReference type="CDD" id="cd01647">
    <property type="entry name" value="RT_LTR"/>
    <property type="match status" value="1"/>
</dbReference>
<dbReference type="EMBL" id="BGPR01005253">
    <property type="protein sequence ID" value="GBN08318.1"/>
    <property type="molecule type" value="Genomic_DNA"/>
</dbReference>
<evidence type="ECO:0000259" key="2">
    <source>
        <dbReference type="PROSITE" id="PS50878"/>
    </source>
</evidence>
<dbReference type="InterPro" id="IPR000477">
    <property type="entry name" value="RT_dom"/>
</dbReference>
<feature type="compositionally biased region" description="Acidic residues" evidence="1">
    <location>
        <begin position="357"/>
        <end position="367"/>
    </location>
</feature>
<keyword evidence="4" id="KW-1185">Reference proteome</keyword>
<evidence type="ECO:0000313" key="4">
    <source>
        <dbReference type="Proteomes" id="UP000499080"/>
    </source>
</evidence>
<dbReference type="GO" id="GO:0071897">
    <property type="term" value="P:DNA biosynthetic process"/>
    <property type="evidence" value="ECO:0007669"/>
    <property type="project" value="UniProtKB-ARBA"/>
</dbReference>
<feature type="compositionally biased region" description="Basic and acidic residues" evidence="1">
    <location>
        <begin position="368"/>
        <end position="380"/>
    </location>
</feature>
<organism evidence="3 4">
    <name type="scientific">Araneus ventricosus</name>
    <name type="common">Orbweaver spider</name>
    <name type="synonym">Epeira ventricosa</name>
    <dbReference type="NCBI Taxonomy" id="182803"/>
    <lineage>
        <taxon>Eukaryota</taxon>
        <taxon>Metazoa</taxon>
        <taxon>Ecdysozoa</taxon>
        <taxon>Arthropoda</taxon>
        <taxon>Chelicerata</taxon>
        <taxon>Arachnida</taxon>
        <taxon>Araneae</taxon>
        <taxon>Araneomorphae</taxon>
        <taxon>Entelegynae</taxon>
        <taxon>Araneoidea</taxon>
        <taxon>Araneidae</taxon>
        <taxon>Araneus</taxon>
    </lineage>
</organism>
<dbReference type="Proteomes" id="UP000499080">
    <property type="component" value="Unassembled WGS sequence"/>
</dbReference>
<dbReference type="Gene3D" id="3.30.70.270">
    <property type="match status" value="1"/>
</dbReference>
<dbReference type="Pfam" id="PF00078">
    <property type="entry name" value="RVT_1"/>
    <property type="match status" value="1"/>
</dbReference>
<dbReference type="PANTHER" id="PTHR33064">
    <property type="entry name" value="POL PROTEIN"/>
    <property type="match status" value="1"/>
</dbReference>
<feature type="region of interest" description="Disordered" evidence="1">
    <location>
        <begin position="352"/>
        <end position="403"/>
    </location>
</feature>
<feature type="compositionally biased region" description="Basic residues" evidence="1">
    <location>
        <begin position="456"/>
        <end position="465"/>
    </location>
</feature>
<dbReference type="OrthoDB" id="8022549at2759"/>
<sequence length="694" mass="77418">MKNTRLCIDYRKLNAICKTGAEPLPRIDTLLDKLTNAKIFSTLDLASGYWHIPLHEKDKEKLAFVTNEGLYEFQVLPFGFRNSPAIFNRTIRRILNKHKCSTFACHYFDDIVIFSNSLEEHYAHLEQIFKICEEENIKLKFSKCVFAKDKINFLGYEIKEDCITPDNHNIESIKKLRLQKMLKNKLVTKPVLQLYYPKLPLHVFCDAFQVAIGAVLKQPDSSGNLHPMSYHSRTLRSYEKNYCIKELECLAIVDALDKFYYYLHGQSLGFGWDSDQGTGRVLGRSAVSECPPFNCPHYGRIKEITHAFVSLSDLSLDSSIFQESLKDSKRQNLWDDETVRLDDTQFSAAVLVSGEESANEDEGEEGADEKVRDEGGEAPKETNGQAEKGSERTRESEATDPGLTAILERATALLTERGLDDKNSGKVLGLIFEAFGLRTGSMSQKAKAGPNPVTLKRTKSTRGKTSKSTVAPQNVKGPMMKDAPRKKPIERAAEQPKSAPQSFASAAQKGASAAQNPPVRSSAPSTKKAPPGRTALSKAKRSGVTLVYPKEDSGLSTSSQVLRCLERNISLGALGVKMNASRPIHEAGMVLVTETKPMTETLRQAIEGYSVVADKVSVRAPKGRVPHIIVYNNPIGKYATRDKEEKWIRRLRKGNNLPEGDISVRFRQKAKNGTENWILALAPEVFRSFLSRGV</sequence>
<dbReference type="InterPro" id="IPR043128">
    <property type="entry name" value="Rev_trsase/Diguanyl_cyclase"/>
</dbReference>
<evidence type="ECO:0000256" key="1">
    <source>
        <dbReference type="SAM" id="MobiDB-lite"/>
    </source>
</evidence>
<dbReference type="SUPFAM" id="SSF56672">
    <property type="entry name" value="DNA/RNA polymerases"/>
    <property type="match status" value="1"/>
</dbReference>
<dbReference type="PROSITE" id="PS50878">
    <property type="entry name" value="RT_POL"/>
    <property type="match status" value="1"/>
</dbReference>
<name>A0A4Y2L150_ARAVE</name>
<feature type="domain" description="Reverse transcriptase" evidence="2">
    <location>
        <begin position="1"/>
        <end position="158"/>
    </location>
</feature>
<protein>
    <submittedName>
        <fullName evidence="3">Transposon Ty3-G Gag-Pol polyprotein</fullName>
    </submittedName>
</protein>
<dbReference type="AlphaFoldDB" id="A0A4Y2L150"/>
<feature type="region of interest" description="Disordered" evidence="1">
    <location>
        <begin position="441"/>
        <end position="543"/>
    </location>
</feature>
<dbReference type="Gene3D" id="3.10.10.10">
    <property type="entry name" value="HIV Type 1 Reverse Transcriptase, subunit A, domain 1"/>
    <property type="match status" value="1"/>
</dbReference>
<dbReference type="Pfam" id="PF17919">
    <property type="entry name" value="RT_RNaseH_2"/>
    <property type="match status" value="1"/>
</dbReference>
<comment type="caution">
    <text evidence="3">The sequence shown here is derived from an EMBL/GenBank/DDBJ whole genome shotgun (WGS) entry which is preliminary data.</text>
</comment>
<dbReference type="InterPro" id="IPR051320">
    <property type="entry name" value="Viral_Replic_Matur_Polypro"/>
</dbReference>
<feature type="compositionally biased region" description="Basic and acidic residues" evidence="1">
    <location>
        <begin position="388"/>
        <end position="397"/>
    </location>
</feature>
<dbReference type="InterPro" id="IPR043502">
    <property type="entry name" value="DNA/RNA_pol_sf"/>
</dbReference>
<feature type="compositionally biased region" description="Basic and acidic residues" evidence="1">
    <location>
        <begin position="482"/>
        <end position="494"/>
    </location>
</feature>
<gene>
    <name evidence="3" type="primary">TY3B-G_734</name>
    <name evidence="3" type="ORF">AVEN_274508_1</name>
</gene>
<feature type="compositionally biased region" description="Low complexity" evidence="1">
    <location>
        <begin position="501"/>
        <end position="515"/>
    </location>
</feature>
<evidence type="ECO:0000313" key="3">
    <source>
        <dbReference type="EMBL" id="GBN08318.1"/>
    </source>
</evidence>